<dbReference type="InterPro" id="IPR011006">
    <property type="entry name" value="CheY-like_superfamily"/>
</dbReference>
<reference evidence="3" key="1">
    <citation type="submission" date="2021-01" db="EMBL/GenBank/DDBJ databases">
        <title>Microvirga sp.</title>
        <authorList>
            <person name="Kim M.K."/>
        </authorList>
    </citation>
    <scope>NUCLEOTIDE SEQUENCE</scope>
    <source>
        <strain evidence="3">5420S-16</strain>
    </source>
</reference>
<dbReference type="RefSeq" id="WP_202055320.1">
    <property type="nucleotide sequence ID" value="NZ_JAEQMY010000001.1"/>
</dbReference>
<dbReference type="InterPro" id="IPR001789">
    <property type="entry name" value="Sig_transdc_resp-reg_receiver"/>
</dbReference>
<organism evidence="3 4">
    <name type="scientific">Microvirga aerilata</name>
    <dbReference type="NCBI Taxonomy" id="670292"/>
    <lineage>
        <taxon>Bacteria</taxon>
        <taxon>Pseudomonadati</taxon>
        <taxon>Pseudomonadota</taxon>
        <taxon>Alphaproteobacteria</taxon>
        <taxon>Hyphomicrobiales</taxon>
        <taxon>Methylobacteriaceae</taxon>
        <taxon>Microvirga</taxon>
    </lineage>
</organism>
<evidence type="ECO:0000313" key="4">
    <source>
        <dbReference type="Proteomes" id="UP000605848"/>
    </source>
</evidence>
<dbReference type="Proteomes" id="UP000605848">
    <property type="component" value="Unassembled WGS sequence"/>
</dbReference>
<feature type="domain" description="Response regulatory" evidence="2">
    <location>
        <begin position="1"/>
        <end position="86"/>
    </location>
</feature>
<dbReference type="Pfam" id="PF00072">
    <property type="entry name" value="Response_reg"/>
    <property type="match status" value="1"/>
</dbReference>
<dbReference type="SUPFAM" id="SSF52172">
    <property type="entry name" value="CheY-like"/>
    <property type="match status" value="1"/>
</dbReference>
<dbReference type="EMBL" id="JAEQMY010000001">
    <property type="protein sequence ID" value="MBL0402654.1"/>
    <property type="molecule type" value="Genomic_DNA"/>
</dbReference>
<comment type="caution">
    <text evidence="3">The sequence shown here is derived from an EMBL/GenBank/DDBJ whole genome shotgun (WGS) entry which is preliminary data.</text>
</comment>
<dbReference type="Gene3D" id="3.40.50.2300">
    <property type="match status" value="1"/>
</dbReference>
<keyword evidence="4" id="KW-1185">Reference proteome</keyword>
<dbReference type="GO" id="GO:0000160">
    <property type="term" value="P:phosphorelay signal transduction system"/>
    <property type="evidence" value="ECO:0007669"/>
    <property type="project" value="InterPro"/>
</dbReference>
<dbReference type="AlphaFoldDB" id="A0A936ZD66"/>
<accession>A0A936ZD66</accession>
<sequence length="91" mass="9697">MLEAATAEEGLALVQNGAKFDLLVTDHLMPGMTGSDLARAVQTLRPSVPILVISGYAESEGIEPDLPRLTKQFRRDELVEGLASLMSGSSL</sequence>
<keyword evidence="1" id="KW-0597">Phosphoprotein</keyword>
<evidence type="ECO:0000256" key="1">
    <source>
        <dbReference type="PROSITE-ProRule" id="PRU00169"/>
    </source>
</evidence>
<dbReference type="PROSITE" id="PS50110">
    <property type="entry name" value="RESPONSE_REGULATORY"/>
    <property type="match status" value="1"/>
</dbReference>
<evidence type="ECO:0000313" key="3">
    <source>
        <dbReference type="EMBL" id="MBL0402654.1"/>
    </source>
</evidence>
<feature type="modified residue" description="4-aspartylphosphate" evidence="1">
    <location>
        <position position="26"/>
    </location>
</feature>
<name>A0A936ZD66_9HYPH</name>
<gene>
    <name evidence="3" type="ORF">JKG68_01580</name>
</gene>
<proteinExistence type="predicted"/>
<protein>
    <submittedName>
        <fullName evidence="3">Response regulator</fullName>
    </submittedName>
</protein>
<evidence type="ECO:0000259" key="2">
    <source>
        <dbReference type="PROSITE" id="PS50110"/>
    </source>
</evidence>